<keyword evidence="4" id="KW-1185">Reference proteome</keyword>
<proteinExistence type="predicted"/>
<feature type="domain" description="Thioredoxin" evidence="2">
    <location>
        <begin position="17"/>
        <end position="137"/>
    </location>
</feature>
<feature type="chain" id="PRO_5042540995" evidence="1">
    <location>
        <begin position="28"/>
        <end position="502"/>
    </location>
</feature>
<accession>A0AAI8YY35</accession>
<dbReference type="Pfam" id="PF00085">
    <property type="entry name" value="Thioredoxin"/>
    <property type="match status" value="2"/>
</dbReference>
<evidence type="ECO:0000313" key="4">
    <source>
        <dbReference type="Proteomes" id="UP001296104"/>
    </source>
</evidence>
<dbReference type="Gene3D" id="3.40.30.10">
    <property type="entry name" value="Glutaredoxin"/>
    <property type="match status" value="2"/>
</dbReference>
<dbReference type="Proteomes" id="UP001296104">
    <property type="component" value="Unassembled WGS sequence"/>
</dbReference>
<dbReference type="EMBL" id="CAVMBE010000021">
    <property type="protein sequence ID" value="CAK3996687.1"/>
    <property type="molecule type" value="Genomic_DNA"/>
</dbReference>
<feature type="signal peptide" evidence="1">
    <location>
        <begin position="1"/>
        <end position="27"/>
    </location>
</feature>
<evidence type="ECO:0000259" key="2">
    <source>
        <dbReference type="PROSITE" id="PS51352"/>
    </source>
</evidence>
<comment type="caution">
    <text evidence="3">The sequence shown here is derived from an EMBL/GenBank/DDBJ whole genome shotgun (WGS) entry which is preliminary data.</text>
</comment>
<dbReference type="GO" id="GO:0006457">
    <property type="term" value="P:protein folding"/>
    <property type="evidence" value="ECO:0007669"/>
    <property type="project" value="TreeGrafter"/>
</dbReference>
<protein>
    <submittedName>
        <fullName evidence="3">Thioredoxin domain-containing 5 homolog</fullName>
    </submittedName>
</protein>
<dbReference type="InterPro" id="IPR013766">
    <property type="entry name" value="Thioredoxin_domain"/>
</dbReference>
<dbReference type="PROSITE" id="PS51352">
    <property type="entry name" value="THIOREDOXIN_2"/>
    <property type="match status" value="1"/>
</dbReference>
<dbReference type="GO" id="GO:0003756">
    <property type="term" value="F:protein disulfide isomerase activity"/>
    <property type="evidence" value="ECO:0007669"/>
    <property type="project" value="TreeGrafter"/>
</dbReference>
<keyword evidence="1" id="KW-0732">Signal</keyword>
<dbReference type="InterPro" id="IPR036249">
    <property type="entry name" value="Thioredoxin-like_sf"/>
</dbReference>
<organism evidence="3 4">
    <name type="scientific">Lecanosticta acicola</name>
    <dbReference type="NCBI Taxonomy" id="111012"/>
    <lineage>
        <taxon>Eukaryota</taxon>
        <taxon>Fungi</taxon>
        <taxon>Dikarya</taxon>
        <taxon>Ascomycota</taxon>
        <taxon>Pezizomycotina</taxon>
        <taxon>Dothideomycetes</taxon>
        <taxon>Dothideomycetidae</taxon>
        <taxon>Mycosphaerellales</taxon>
        <taxon>Mycosphaerellaceae</taxon>
        <taxon>Lecanosticta</taxon>
    </lineage>
</organism>
<reference evidence="3" key="1">
    <citation type="submission" date="2023-11" db="EMBL/GenBank/DDBJ databases">
        <authorList>
            <person name="Alioto T."/>
            <person name="Alioto T."/>
            <person name="Gomez Garrido J."/>
        </authorList>
    </citation>
    <scope>NUCLEOTIDE SEQUENCE</scope>
</reference>
<sequence length="502" mass="56097">MAGLVTCQLLAWLTWLCLVAAKAPADALKITPDRIPTLVEAHDKVLVTFCSPYGYHCKRFLPELESTQQLLDREYPNQDVIIAHVDCVEFSDYCSDQDIRSYPTLRVYKGSGTSFEAFTGRRQRYEIVSYLIDGIWPTSTSDSLKGIVKPANWPELTPAELESFVYSHKRVVVIFCTPQSFHCRQMYSEIQKAQELVREHDTFFANIDCTQFHSYCDHRNIRTYPWIHVYSGDPRTWWTFRGPKTKDDLVSYLIDGAWPTTPAADVLRTSSAIPTPGASVDNTVSLKTDGSEADVKLELPGLPINLPTVPEDLKASSSVVLRFNFTDDGKQVMLNGEVLALQVPNPSVPALLTARQVPLDYDIQDINLTSVHSRWAHGEFKTVGIDYEMYGRSRDDPNIYYYNYHPEIVINLIGCSSPDPVSYQPDFLLDSLDQQVIKIKFHDVQVRKAATVLESTTLRSSPTAFQDPTIGPAVAGAGDAQTLVIPHGIVSSGGRILTNLAA</sequence>
<dbReference type="PANTHER" id="PTHR45672">
    <property type="entry name" value="PROTEIN DISULFIDE-ISOMERASE C17H9.14C-RELATED"/>
    <property type="match status" value="1"/>
</dbReference>
<gene>
    <name evidence="3" type="ORF">LECACI_7A004080</name>
</gene>
<dbReference type="InterPro" id="IPR051063">
    <property type="entry name" value="PDI"/>
</dbReference>
<evidence type="ECO:0000256" key="1">
    <source>
        <dbReference type="SAM" id="SignalP"/>
    </source>
</evidence>
<dbReference type="SUPFAM" id="SSF52833">
    <property type="entry name" value="Thioredoxin-like"/>
    <property type="match status" value="2"/>
</dbReference>
<dbReference type="AlphaFoldDB" id="A0AAI8YY35"/>
<dbReference type="GO" id="GO:0005783">
    <property type="term" value="C:endoplasmic reticulum"/>
    <property type="evidence" value="ECO:0007669"/>
    <property type="project" value="TreeGrafter"/>
</dbReference>
<evidence type="ECO:0000313" key="3">
    <source>
        <dbReference type="EMBL" id="CAK3996687.1"/>
    </source>
</evidence>
<dbReference type="CDD" id="cd02961">
    <property type="entry name" value="PDI_a_family"/>
    <property type="match status" value="2"/>
</dbReference>
<name>A0AAI8YY35_9PEZI</name>